<sequence>MHCTGYLRPTGRYFNHATESASTKMSYLETQCVPWLTFLETSEFDESIKARKARGTEIKVLDMIDPTMVVHYMVGAFDDVNLYLTKLSFYLKLAGAPYVFFKIDSYRSGNFAFSEPFSLVIEENLTKH</sequence>
<dbReference type="EMBL" id="JAHQIW010004207">
    <property type="protein sequence ID" value="KAJ1361458.1"/>
    <property type="molecule type" value="Genomic_DNA"/>
</dbReference>
<proteinExistence type="predicted"/>
<evidence type="ECO:0000313" key="1">
    <source>
        <dbReference type="EMBL" id="KAJ1361458.1"/>
    </source>
</evidence>
<comment type="caution">
    <text evidence="1">The sequence shown here is derived from an EMBL/GenBank/DDBJ whole genome shotgun (WGS) entry which is preliminary data.</text>
</comment>
<accession>A0AAD5MT67</accession>
<evidence type="ECO:0000313" key="2">
    <source>
        <dbReference type="Proteomes" id="UP001196413"/>
    </source>
</evidence>
<keyword evidence="2" id="KW-1185">Reference proteome</keyword>
<name>A0AAD5MT67_PARTN</name>
<reference evidence="1" key="1">
    <citation type="submission" date="2021-06" db="EMBL/GenBank/DDBJ databases">
        <title>Parelaphostrongylus tenuis whole genome reference sequence.</title>
        <authorList>
            <person name="Garwood T.J."/>
            <person name="Larsen P.A."/>
            <person name="Fountain-Jones N.M."/>
            <person name="Garbe J.R."/>
            <person name="Macchietto M.G."/>
            <person name="Kania S.A."/>
            <person name="Gerhold R.W."/>
            <person name="Richards J.E."/>
            <person name="Wolf T.M."/>
        </authorList>
    </citation>
    <scope>NUCLEOTIDE SEQUENCE</scope>
    <source>
        <strain evidence="1">MNPRO001-30</strain>
        <tissue evidence="1">Meninges</tissue>
    </source>
</reference>
<organism evidence="1 2">
    <name type="scientific">Parelaphostrongylus tenuis</name>
    <name type="common">Meningeal worm</name>
    <dbReference type="NCBI Taxonomy" id="148309"/>
    <lineage>
        <taxon>Eukaryota</taxon>
        <taxon>Metazoa</taxon>
        <taxon>Ecdysozoa</taxon>
        <taxon>Nematoda</taxon>
        <taxon>Chromadorea</taxon>
        <taxon>Rhabditida</taxon>
        <taxon>Rhabditina</taxon>
        <taxon>Rhabditomorpha</taxon>
        <taxon>Strongyloidea</taxon>
        <taxon>Metastrongylidae</taxon>
        <taxon>Parelaphostrongylus</taxon>
    </lineage>
</organism>
<dbReference type="AlphaFoldDB" id="A0AAD5MT67"/>
<dbReference type="Proteomes" id="UP001196413">
    <property type="component" value="Unassembled WGS sequence"/>
</dbReference>
<gene>
    <name evidence="1" type="ORF">KIN20_020718</name>
</gene>
<protein>
    <submittedName>
        <fullName evidence="1">Uncharacterized protein</fullName>
    </submittedName>
</protein>